<dbReference type="GO" id="GO:0035438">
    <property type="term" value="F:cyclic-di-GMP binding"/>
    <property type="evidence" value="ECO:0007669"/>
    <property type="project" value="InterPro"/>
</dbReference>
<evidence type="ECO:0000259" key="3">
    <source>
        <dbReference type="PROSITE" id="PS50110"/>
    </source>
</evidence>
<dbReference type="InterPro" id="IPR009875">
    <property type="entry name" value="PilZ_domain"/>
</dbReference>
<organism evidence="4 5">
    <name type="scientific">Nitrospira japonica</name>
    <dbReference type="NCBI Taxonomy" id="1325564"/>
    <lineage>
        <taxon>Bacteria</taxon>
        <taxon>Pseudomonadati</taxon>
        <taxon>Nitrospirota</taxon>
        <taxon>Nitrospiria</taxon>
        <taxon>Nitrospirales</taxon>
        <taxon>Nitrospiraceae</taxon>
        <taxon>Nitrospira</taxon>
    </lineage>
</organism>
<dbReference type="PANTHER" id="PTHR44591">
    <property type="entry name" value="STRESS RESPONSE REGULATOR PROTEIN 1"/>
    <property type="match status" value="1"/>
</dbReference>
<dbReference type="InterPro" id="IPR001789">
    <property type="entry name" value="Sig_transdc_resp-reg_receiver"/>
</dbReference>
<dbReference type="Pfam" id="PF00072">
    <property type="entry name" value="Response_reg"/>
    <property type="match status" value="1"/>
</dbReference>
<dbReference type="SMART" id="SM00448">
    <property type="entry name" value="REC"/>
    <property type="match status" value="1"/>
</dbReference>
<dbReference type="InterPro" id="IPR011006">
    <property type="entry name" value="CheY-like_superfamily"/>
</dbReference>
<keyword evidence="1 2" id="KW-0597">Phosphoprotein</keyword>
<dbReference type="Pfam" id="PF07238">
    <property type="entry name" value="PilZ"/>
    <property type="match status" value="1"/>
</dbReference>
<dbReference type="AlphaFoldDB" id="A0A1W1I578"/>
<dbReference type="SUPFAM" id="SSF141371">
    <property type="entry name" value="PilZ domain-like"/>
    <property type="match status" value="1"/>
</dbReference>
<accession>A0A1W1I578</accession>
<dbReference type="Proteomes" id="UP000192042">
    <property type="component" value="Chromosome I"/>
</dbReference>
<dbReference type="PROSITE" id="PS50110">
    <property type="entry name" value="RESPONSE_REGULATORY"/>
    <property type="match status" value="1"/>
</dbReference>
<keyword evidence="5" id="KW-1185">Reference proteome</keyword>
<dbReference type="STRING" id="1325564.NSJP_1811"/>
<reference evidence="4 5" key="1">
    <citation type="submission" date="2017-03" db="EMBL/GenBank/DDBJ databases">
        <authorList>
            <person name="Afonso C.L."/>
            <person name="Miller P.J."/>
            <person name="Scott M.A."/>
            <person name="Spackman E."/>
            <person name="Goraichik I."/>
            <person name="Dimitrov K.M."/>
            <person name="Suarez D.L."/>
            <person name="Swayne D.E."/>
        </authorList>
    </citation>
    <scope>NUCLEOTIDE SEQUENCE [LARGE SCALE GENOMIC DNA]</scope>
    <source>
        <strain evidence="4">Genome sequencing of Nitrospira japonica strain NJ11</strain>
    </source>
</reference>
<gene>
    <name evidence="4" type="ORF">NSJP_1811</name>
</gene>
<dbReference type="Gene3D" id="2.40.10.220">
    <property type="entry name" value="predicted glycosyltransferase like domains"/>
    <property type="match status" value="1"/>
</dbReference>
<protein>
    <recommendedName>
        <fullName evidence="3">Response regulatory domain-containing protein</fullName>
    </recommendedName>
</protein>
<evidence type="ECO:0000313" key="4">
    <source>
        <dbReference type="EMBL" id="SLM47983.1"/>
    </source>
</evidence>
<dbReference type="KEGG" id="nja:NSJP_1811"/>
<dbReference type="InterPro" id="IPR050595">
    <property type="entry name" value="Bact_response_regulator"/>
</dbReference>
<feature type="modified residue" description="4-aspartylphosphate" evidence="2">
    <location>
        <position position="175"/>
    </location>
</feature>
<proteinExistence type="predicted"/>
<evidence type="ECO:0000313" key="5">
    <source>
        <dbReference type="Proteomes" id="UP000192042"/>
    </source>
</evidence>
<dbReference type="PANTHER" id="PTHR44591:SF3">
    <property type="entry name" value="RESPONSE REGULATORY DOMAIN-CONTAINING PROTEIN"/>
    <property type="match status" value="1"/>
</dbReference>
<evidence type="ECO:0000256" key="1">
    <source>
        <dbReference type="ARBA" id="ARBA00022553"/>
    </source>
</evidence>
<feature type="domain" description="Response regulatory" evidence="3">
    <location>
        <begin position="124"/>
        <end position="254"/>
    </location>
</feature>
<dbReference type="SUPFAM" id="SSF52172">
    <property type="entry name" value="CheY-like"/>
    <property type="match status" value="1"/>
</dbReference>
<dbReference type="EMBL" id="LT828648">
    <property type="protein sequence ID" value="SLM47983.1"/>
    <property type="molecule type" value="Genomic_DNA"/>
</dbReference>
<name>A0A1W1I578_9BACT</name>
<dbReference type="GO" id="GO:0000160">
    <property type="term" value="P:phosphorelay signal transduction system"/>
    <property type="evidence" value="ECO:0007669"/>
    <property type="project" value="InterPro"/>
</dbReference>
<evidence type="ECO:0000256" key="2">
    <source>
        <dbReference type="PROSITE-ProRule" id="PRU00169"/>
    </source>
</evidence>
<sequence>MHRAPRRSRTLIRIQAEFQGISEDASIKGKGYTLDLNINGCRIESNTSVPRGSYIRLRLAIPKAPHPVEIGMARVRWVQTGSFGVEFIQRSAEDLPYISRATTESSREVTVQALQPKSGKAPCTVLVVEDDPDVLHLCAKTLEGVDCKVLKASGSSEALQICSTHSGAIHLLLVDLVLRPPVLQLMSGHEQYPRVHGSDLIEHILRIRKKCHVVFMSGHDETALRALGIEVGGALCLQKPFSREDLLMAINQAMAGPPMVSKAPHSGAVKRAVNAR</sequence>
<dbReference type="Gene3D" id="3.40.50.2300">
    <property type="match status" value="1"/>
</dbReference>